<keyword evidence="3" id="KW-1185">Reference proteome</keyword>
<reference evidence="2 3" key="1">
    <citation type="submission" date="2020-04" db="EMBL/GenBank/DDBJ databases">
        <title>Draft Genome Sequence of Streptomyces morookaense DSM 40503, an 8-azaguanine-producing strain.</title>
        <authorList>
            <person name="Qi J."/>
            <person name="Gao J.-M."/>
        </authorList>
    </citation>
    <scope>NUCLEOTIDE SEQUENCE [LARGE SCALE GENOMIC DNA]</scope>
    <source>
        <strain evidence="2 3">DSM 40503</strain>
    </source>
</reference>
<proteinExistence type="predicted"/>
<dbReference type="Proteomes" id="UP000587462">
    <property type="component" value="Unassembled WGS sequence"/>
</dbReference>
<dbReference type="RefSeq" id="WP_171085144.1">
    <property type="nucleotide sequence ID" value="NZ_BNBU01000002.1"/>
</dbReference>
<organism evidence="2 3">
    <name type="scientific">Streptomyces morookaense</name>
    <name type="common">Streptoverticillium morookaense</name>
    <dbReference type="NCBI Taxonomy" id="1970"/>
    <lineage>
        <taxon>Bacteria</taxon>
        <taxon>Bacillati</taxon>
        <taxon>Actinomycetota</taxon>
        <taxon>Actinomycetes</taxon>
        <taxon>Kitasatosporales</taxon>
        <taxon>Streptomycetaceae</taxon>
        <taxon>Streptomyces</taxon>
    </lineage>
</organism>
<evidence type="ECO:0000313" key="3">
    <source>
        <dbReference type="Proteomes" id="UP000587462"/>
    </source>
</evidence>
<accession>A0A7Y7E9X4</accession>
<name>A0A7Y7E9X4_STRMO</name>
<feature type="region of interest" description="Disordered" evidence="1">
    <location>
        <begin position="1"/>
        <end position="22"/>
    </location>
</feature>
<evidence type="ECO:0000313" key="2">
    <source>
        <dbReference type="EMBL" id="NVK80881.1"/>
    </source>
</evidence>
<dbReference type="AlphaFoldDB" id="A0A7Y7E9X4"/>
<protein>
    <submittedName>
        <fullName evidence="2">Uncharacterized protein</fullName>
    </submittedName>
</protein>
<comment type="caution">
    <text evidence="2">The sequence shown here is derived from an EMBL/GenBank/DDBJ whole genome shotgun (WGS) entry which is preliminary data.</text>
</comment>
<dbReference type="EMBL" id="JABBXF010000065">
    <property type="protein sequence ID" value="NVK80881.1"/>
    <property type="molecule type" value="Genomic_DNA"/>
</dbReference>
<evidence type="ECO:0000256" key="1">
    <source>
        <dbReference type="SAM" id="MobiDB-lite"/>
    </source>
</evidence>
<gene>
    <name evidence="2" type="ORF">HG542_24955</name>
</gene>
<sequence>MTPTDLGPVPAEQPLTYPGRPVTEPTLLAGDELLPWDPAALTGRTPVIAVGSNASPAQLRHKLRREGLSGLVPLAPAEVRGIAVGCSAHIGVHGYVAAAPYAAPGTTRTLVISWLDPAQLAAVDRTEFNYQRIPAPGGTGFLYVSRHGILADPDTGRPHPGARDQRALLTALLAASPRLRALLGPGPEHWVARARAEPEAREAGKRIFVEEGWVRPAGLVITGEPSTPRLSS</sequence>